<dbReference type="InterPro" id="IPR036390">
    <property type="entry name" value="WH_DNA-bd_sf"/>
</dbReference>
<dbReference type="InterPro" id="IPR036388">
    <property type="entry name" value="WH-like_DNA-bd_sf"/>
</dbReference>
<evidence type="ECO:0000256" key="2">
    <source>
        <dbReference type="ARBA" id="ARBA00023125"/>
    </source>
</evidence>
<dbReference type="CDD" id="cd00090">
    <property type="entry name" value="HTH_ARSR"/>
    <property type="match status" value="1"/>
</dbReference>
<evidence type="ECO:0000313" key="6">
    <source>
        <dbReference type="Proteomes" id="UP001501115"/>
    </source>
</evidence>
<keyword evidence="6" id="KW-1185">Reference proteome</keyword>
<evidence type="ECO:0000256" key="3">
    <source>
        <dbReference type="ARBA" id="ARBA00023163"/>
    </source>
</evidence>
<name>A0ABP8HLB6_9ACTN</name>
<protein>
    <submittedName>
        <fullName evidence="5">Winged helix-turn-helix domain-containing protein</fullName>
    </submittedName>
</protein>
<dbReference type="EMBL" id="BAABET010000021">
    <property type="protein sequence ID" value="GAA4340733.1"/>
    <property type="molecule type" value="Genomic_DNA"/>
</dbReference>
<keyword evidence="3" id="KW-0804">Transcription</keyword>
<dbReference type="Gene3D" id="1.10.10.10">
    <property type="entry name" value="Winged helix-like DNA-binding domain superfamily/Winged helix DNA-binding domain"/>
    <property type="match status" value="1"/>
</dbReference>
<dbReference type="InterPro" id="IPR051011">
    <property type="entry name" value="Metal_resp_trans_reg"/>
</dbReference>
<evidence type="ECO:0000259" key="4">
    <source>
        <dbReference type="SMART" id="SM00418"/>
    </source>
</evidence>
<organism evidence="5 6">
    <name type="scientific">Streptomyces venetus</name>
    <dbReference type="NCBI Taxonomy" id="1701086"/>
    <lineage>
        <taxon>Bacteria</taxon>
        <taxon>Bacillati</taxon>
        <taxon>Actinomycetota</taxon>
        <taxon>Actinomycetes</taxon>
        <taxon>Kitasatosporales</taxon>
        <taxon>Streptomycetaceae</taxon>
        <taxon>Streptomyces</taxon>
    </lineage>
</organism>
<sequence length="340" mass="37276">MLRAMPVRIHFTTEDMARTRFAEAPRPLLELNIALRQLQERSHPTRFGPWRRESLRRLSPRVQQLFDLIPSTGWSVGFLGLPAAKDIGEVLDQIRAMSAGRVRKDMEVWASRDHQRPVPAWTQSLGSDKEMLLELTDVAAHVHQHVIAPYQQRIDALAVADQALRRRQAAHGGLHALLSGLNPRHIKWKPPVLELAMANGADDDIHLSGCGLLLIPSVFGVASPVLGVSAEPQPYLAYPVRHDDTDLALPPTETAQVLSTVPNSMTTLLGHTRAIVLWTIAHRPGCTTTELARHAGISPASASQHATVLRTAGLTTTVRHHNTALHTTTPLGTSLLNTTA</sequence>
<comment type="caution">
    <text evidence="5">The sequence shown here is derived from an EMBL/GenBank/DDBJ whole genome shotgun (WGS) entry which is preliminary data.</text>
</comment>
<dbReference type="InterPro" id="IPR011991">
    <property type="entry name" value="ArsR-like_HTH"/>
</dbReference>
<dbReference type="Pfam" id="PF12802">
    <property type="entry name" value="MarR_2"/>
    <property type="match status" value="1"/>
</dbReference>
<accession>A0ABP8HLB6</accession>
<evidence type="ECO:0000256" key="1">
    <source>
        <dbReference type="ARBA" id="ARBA00023015"/>
    </source>
</evidence>
<dbReference type="SMART" id="SM00418">
    <property type="entry name" value="HTH_ARSR"/>
    <property type="match status" value="1"/>
</dbReference>
<reference evidence="6" key="1">
    <citation type="journal article" date="2019" name="Int. J. Syst. Evol. Microbiol.">
        <title>The Global Catalogue of Microorganisms (GCM) 10K type strain sequencing project: providing services to taxonomists for standard genome sequencing and annotation.</title>
        <authorList>
            <consortium name="The Broad Institute Genomics Platform"/>
            <consortium name="The Broad Institute Genome Sequencing Center for Infectious Disease"/>
            <person name="Wu L."/>
            <person name="Ma J."/>
        </authorList>
    </citation>
    <scope>NUCLEOTIDE SEQUENCE [LARGE SCALE GENOMIC DNA]</scope>
    <source>
        <strain evidence="6">JCM 31290</strain>
    </source>
</reference>
<dbReference type="InterPro" id="IPR000835">
    <property type="entry name" value="HTH_MarR-typ"/>
</dbReference>
<keyword evidence="1" id="KW-0805">Transcription regulation</keyword>
<dbReference type="PANTHER" id="PTHR43132">
    <property type="entry name" value="ARSENICAL RESISTANCE OPERON REPRESSOR ARSR-RELATED"/>
    <property type="match status" value="1"/>
</dbReference>
<proteinExistence type="predicted"/>
<gene>
    <name evidence="5" type="ORF">GCM10023086_76450</name>
</gene>
<dbReference type="Proteomes" id="UP001501115">
    <property type="component" value="Unassembled WGS sequence"/>
</dbReference>
<feature type="domain" description="HTH arsR-type" evidence="4">
    <location>
        <begin position="263"/>
        <end position="337"/>
    </location>
</feature>
<evidence type="ECO:0000313" key="5">
    <source>
        <dbReference type="EMBL" id="GAA4340733.1"/>
    </source>
</evidence>
<keyword evidence="2" id="KW-0238">DNA-binding</keyword>
<dbReference type="InterPro" id="IPR001845">
    <property type="entry name" value="HTH_ArsR_DNA-bd_dom"/>
</dbReference>
<dbReference type="SUPFAM" id="SSF46785">
    <property type="entry name" value="Winged helix' DNA-binding domain"/>
    <property type="match status" value="1"/>
</dbReference>
<dbReference type="PANTHER" id="PTHR43132:SF8">
    <property type="entry name" value="HTH-TYPE TRANSCRIPTIONAL REGULATOR KMTR"/>
    <property type="match status" value="1"/>
</dbReference>